<dbReference type="EMBL" id="CCDI010000001">
    <property type="protein sequence ID" value="CDQ23487.1"/>
    <property type="molecule type" value="Genomic_DNA"/>
</dbReference>
<organism evidence="3 4">
    <name type="scientific">Halobacillus karajensis</name>
    <dbReference type="NCBI Taxonomy" id="195088"/>
    <lineage>
        <taxon>Bacteria</taxon>
        <taxon>Bacillati</taxon>
        <taxon>Bacillota</taxon>
        <taxon>Bacilli</taxon>
        <taxon>Bacillales</taxon>
        <taxon>Bacillaceae</taxon>
        <taxon>Halobacillus</taxon>
    </lineage>
</organism>
<keyword evidence="1" id="KW-0812">Transmembrane</keyword>
<evidence type="ECO:0000313" key="4">
    <source>
        <dbReference type="Proteomes" id="UP000028868"/>
    </source>
</evidence>
<sequence>MQWGQIKTLFIISFLILDLFLLYQFLNKQGEDELGQISTVAESIETELEANDITIAEGAIPKDLPEASQIESKSSHAFPEEILGQVEDMDDSDKKVELLNDNQVLKVTLDDPVEVTEETLQDVVNEMVPFSSRYSYWGWNEEEGAALFFQATNNQTIYFNNNGYLLVNIVDGKVTGYVATLLSFKEGEFSGGGSSTSEIEIEPLSAIRILVENGEIQPGDEITSMSIGYHTSYSLAYGEENSPHVFASAWKVTVNGERNHFVYAIDGTIIDYIDEGTFITDIKSKYNLSEGKEVQSTANESRETN</sequence>
<keyword evidence="1" id="KW-0472">Membrane</keyword>
<feature type="domain" description="Regulatory protein YycH-like" evidence="2">
    <location>
        <begin position="38"/>
        <end position="260"/>
    </location>
</feature>
<comment type="caution">
    <text evidence="3">The sequence shown here is derived from an EMBL/GenBank/DDBJ whole genome shotgun (WGS) entry which is preliminary data.</text>
</comment>
<feature type="transmembrane region" description="Helical" evidence="1">
    <location>
        <begin position="6"/>
        <end position="26"/>
    </location>
</feature>
<proteinExistence type="predicted"/>
<reference evidence="3 4" key="2">
    <citation type="submission" date="2014-05" db="EMBL/GenBank/DDBJ databases">
        <title>Draft genome sequence of Halobacillus karajensis HK-03.</title>
        <authorList>
            <person name="Khelaifia S."/>
            <person name="Croce O."/>
            <person name="Lagier J.C."/>
            <person name="Raoult D."/>
        </authorList>
    </citation>
    <scope>NUCLEOTIDE SEQUENCE [LARGE SCALE GENOMIC DNA]</scope>
    <source>
        <strain evidence="3 4">HD-03</strain>
    </source>
</reference>
<name>A0A059NZB0_9BACI</name>
<evidence type="ECO:0000256" key="1">
    <source>
        <dbReference type="SAM" id="Phobius"/>
    </source>
</evidence>
<protein>
    <submittedName>
        <fullName evidence="3">Two-component system YycFG regulatory protein</fullName>
    </submittedName>
</protein>
<reference evidence="4" key="1">
    <citation type="submission" date="2014-03" db="EMBL/GenBank/DDBJ databases">
        <authorList>
            <person name="Urmite Genomes U."/>
        </authorList>
    </citation>
    <scope>NUCLEOTIDE SEQUENCE [LARGE SCALE GENOMIC DNA]</scope>
    <source>
        <strain evidence="4">HD-03</strain>
    </source>
</reference>
<evidence type="ECO:0000259" key="2">
    <source>
        <dbReference type="Pfam" id="PF09648"/>
    </source>
</evidence>
<dbReference type="GO" id="GO:0016020">
    <property type="term" value="C:membrane"/>
    <property type="evidence" value="ECO:0007669"/>
    <property type="project" value="InterPro"/>
</dbReference>
<dbReference type="Pfam" id="PF09648">
    <property type="entry name" value="YycI"/>
    <property type="match status" value="1"/>
</dbReference>
<dbReference type="Proteomes" id="UP000028868">
    <property type="component" value="Unassembled WGS sequence"/>
</dbReference>
<accession>A0A059NZB0</accession>
<keyword evidence="4" id="KW-1185">Reference proteome</keyword>
<dbReference type="AlphaFoldDB" id="A0A059NZB0"/>
<evidence type="ECO:0000313" key="3">
    <source>
        <dbReference type="EMBL" id="CDQ23487.1"/>
    </source>
</evidence>
<dbReference type="RefSeq" id="WP_035507274.1">
    <property type="nucleotide sequence ID" value="NZ_CCDH010000001.1"/>
</dbReference>
<gene>
    <name evidence="3" type="primary">yycI</name>
    <name evidence="3" type="ORF">BN983_01715</name>
</gene>
<dbReference type="Gene3D" id="2.40.128.690">
    <property type="entry name" value="YycH protein, domain 3-like"/>
    <property type="match status" value="1"/>
</dbReference>
<dbReference type="InterPro" id="IPR018604">
    <property type="entry name" value="YycI-like"/>
</dbReference>
<keyword evidence="1" id="KW-1133">Transmembrane helix</keyword>